<dbReference type="Pfam" id="PF01266">
    <property type="entry name" value="DAO"/>
    <property type="match status" value="1"/>
</dbReference>
<dbReference type="RefSeq" id="WP_345553566.1">
    <property type="nucleotide sequence ID" value="NZ_BAAAZA010000035.1"/>
</dbReference>
<dbReference type="NCBIfam" id="NF008425">
    <property type="entry name" value="PRK11259.1"/>
    <property type="match status" value="1"/>
</dbReference>
<comment type="cofactor">
    <cofactor evidence="1">
        <name>FAD</name>
        <dbReference type="ChEBI" id="CHEBI:57692"/>
    </cofactor>
</comment>
<dbReference type="InterPro" id="IPR045170">
    <property type="entry name" value="MTOX"/>
</dbReference>
<dbReference type="InterPro" id="IPR006076">
    <property type="entry name" value="FAD-dep_OxRdtase"/>
</dbReference>
<evidence type="ECO:0000256" key="4">
    <source>
        <dbReference type="ARBA" id="ARBA00023002"/>
    </source>
</evidence>
<dbReference type="InterPro" id="IPR036188">
    <property type="entry name" value="FAD/NAD-bd_sf"/>
</dbReference>
<feature type="domain" description="FAD dependent oxidoreductase" evidence="5">
    <location>
        <begin position="2"/>
        <end position="361"/>
    </location>
</feature>
<dbReference type="SUPFAM" id="SSF51905">
    <property type="entry name" value="FAD/NAD(P)-binding domain"/>
    <property type="match status" value="1"/>
</dbReference>
<dbReference type="Gene3D" id="3.30.9.10">
    <property type="entry name" value="D-Amino Acid Oxidase, subunit A, domain 2"/>
    <property type="match status" value="1"/>
</dbReference>
<reference evidence="7" key="1">
    <citation type="journal article" date="2019" name="Int. J. Syst. Evol. Microbiol.">
        <title>The Global Catalogue of Microorganisms (GCM) 10K type strain sequencing project: providing services to taxonomists for standard genome sequencing and annotation.</title>
        <authorList>
            <consortium name="The Broad Institute Genomics Platform"/>
            <consortium name="The Broad Institute Genome Sequencing Center for Infectious Disease"/>
            <person name="Wu L."/>
            <person name="Ma J."/>
        </authorList>
    </citation>
    <scope>NUCLEOTIDE SEQUENCE [LARGE SCALE GENOMIC DNA]</scope>
    <source>
        <strain evidence="7">JCM 16578</strain>
    </source>
</reference>
<comment type="caution">
    <text evidence="6">The sequence shown here is derived from an EMBL/GenBank/DDBJ whole genome shotgun (WGS) entry which is preliminary data.</text>
</comment>
<evidence type="ECO:0000313" key="7">
    <source>
        <dbReference type="Proteomes" id="UP001501563"/>
    </source>
</evidence>
<dbReference type="PANTHER" id="PTHR10961:SF7">
    <property type="entry name" value="FAD DEPENDENT OXIDOREDUCTASE DOMAIN-CONTAINING PROTEIN"/>
    <property type="match status" value="1"/>
</dbReference>
<protein>
    <submittedName>
        <fullName evidence="6">N-methyl-L-tryptophan oxidase</fullName>
    </submittedName>
</protein>
<sequence>MDVIVVGLGAMGSATVHRLARRGVEVLGIDRHSPPHSFGSSHGETRITRRLTLEGTEYVPLAVRSHEWWRRIEAETGASVLTECGVLSLSDLAVDPGAFAVHERAAAAFGIDYELLDAAALRDRFPQFRVEASRVGLLEPGGGFVRPEAAISAQLDLAERYGARLRRGERVLGVEATASAVTVRTDAATYTADQVVLCAGGWLAGLLDDPGLAPLFGVYRQVLHWFELEGSGRDFAPERLPTYIWEGVSRPEEYFYGFPSIDGATLKVATGQLDHRTPGPDQLDRTVAPEEAAAFHRSMIDGRLPQMSARAARSEVCMYTVTPDEAFVIDRLPGSERVLIASPCSGHGFKHSAAIGEALAESVTDGTSTIDLTPFALSRFAR</sequence>
<evidence type="ECO:0000256" key="1">
    <source>
        <dbReference type="ARBA" id="ARBA00001974"/>
    </source>
</evidence>
<keyword evidence="3" id="KW-0274">FAD</keyword>
<dbReference type="Proteomes" id="UP001501563">
    <property type="component" value="Unassembled WGS sequence"/>
</dbReference>
<evidence type="ECO:0000256" key="3">
    <source>
        <dbReference type="ARBA" id="ARBA00022827"/>
    </source>
</evidence>
<dbReference type="Gene3D" id="3.50.50.60">
    <property type="entry name" value="FAD/NAD(P)-binding domain"/>
    <property type="match status" value="1"/>
</dbReference>
<accession>A0ABP7L908</accession>
<keyword evidence="4" id="KW-0560">Oxidoreductase</keyword>
<keyword evidence="2" id="KW-0285">Flavoprotein</keyword>
<dbReference type="SUPFAM" id="SSF54373">
    <property type="entry name" value="FAD-linked reductases, C-terminal domain"/>
    <property type="match status" value="1"/>
</dbReference>
<dbReference type="PANTHER" id="PTHR10961">
    <property type="entry name" value="PEROXISOMAL SARCOSINE OXIDASE"/>
    <property type="match status" value="1"/>
</dbReference>
<dbReference type="EMBL" id="BAAAZA010000035">
    <property type="protein sequence ID" value="GAA3895949.1"/>
    <property type="molecule type" value="Genomic_DNA"/>
</dbReference>
<organism evidence="6 7">
    <name type="scientific">Streptomyces lannensis</name>
    <dbReference type="NCBI Taxonomy" id="766498"/>
    <lineage>
        <taxon>Bacteria</taxon>
        <taxon>Bacillati</taxon>
        <taxon>Actinomycetota</taxon>
        <taxon>Actinomycetes</taxon>
        <taxon>Kitasatosporales</taxon>
        <taxon>Streptomycetaceae</taxon>
        <taxon>Streptomyces</taxon>
    </lineage>
</organism>
<keyword evidence="7" id="KW-1185">Reference proteome</keyword>
<evidence type="ECO:0000313" key="6">
    <source>
        <dbReference type="EMBL" id="GAA3895949.1"/>
    </source>
</evidence>
<name>A0ABP7L908_9ACTN</name>
<evidence type="ECO:0000256" key="2">
    <source>
        <dbReference type="ARBA" id="ARBA00022630"/>
    </source>
</evidence>
<gene>
    <name evidence="6" type="primary">solA</name>
    <name evidence="6" type="ORF">GCM10022207_75250</name>
</gene>
<proteinExistence type="predicted"/>
<evidence type="ECO:0000259" key="5">
    <source>
        <dbReference type="Pfam" id="PF01266"/>
    </source>
</evidence>